<dbReference type="GO" id="GO:0015074">
    <property type="term" value="P:DNA integration"/>
    <property type="evidence" value="ECO:0007669"/>
    <property type="project" value="UniProtKB-KW"/>
</dbReference>
<dbReference type="PANTHER" id="PTHR30349">
    <property type="entry name" value="PHAGE INTEGRASE-RELATED"/>
    <property type="match status" value="1"/>
</dbReference>
<evidence type="ECO:0000256" key="5">
    <source>
        <dbReference type="PROSITE-ProRule" id="PRU01248"/>
    </source>
</evidence>
<dbReference type="RefSeq" id="WP_338237886.1">
    <property type="nucleotide sequence ID" value="NZ_BQKE01000002.1"/>
</dbReference>
<proteinExistence type="inferred from homology"/>
<keyword evidence="2" id="KW-0229">DNA integration</keyword>
<evidence type="ECO:0000259" key="7">
    <source>
        <dbReference type="PROSITE" id="PS51900"/>
    </source>
</evidence>
<dbReference type="SUPFAM" id="SSF56349">
    <property type="entry name" value="DNA breaking-rejoining enzymes"/>
    <property type="match status" value="1"/>
</dbReference>
<dbReference type="GO" id="GO:0006310">
    <property type="term" value="P:DNA recombination"/>
    <property type="evidence" value="ECO:0007669"/>
    <property type="project" value="UniProtKB-KW"/>
</dbReference>
<dbReference type="PROSITE" id="PS51900">
    <property type="entry name" value="CB"/>
    <property type="match status" value="1"/>
</dbReference>
<dbReference type="PROSITE" id="PS51898">
    <property type="entry name" value="TYR_RECOMBINASE"/>
    <property type="match status" value="1"/>
</dbReference>
<dbReference type="InterPro" id="IPR044068">
    <property type="entry name" value="CB"/>
</dbReference>
<dbReference type="InterPro" id="IPR004107">
    <property type="entry name" value="Integrase_SAM-like_N"/>
</dbReference>
<name>A0AAN4VZJ2_9BACT</name>
<dbReference type="Proteomes" id="UP001310022">
    <property type="component" value="Unassembled WGS sequence"/>
</dbReference>
<comment type="similarity">
    <text evidence="1">Belongs to the 'phage' integrase family.</text>
</comment>
<dbReference type="PANTHER" id="PTHR30349:SF64">
    <property type="entry name" value="PROPHAGE INTEGRASE INTD-RELATED"/>
    <property type="match status" value="1"/>
</dbReference>
<dbReference type="InterPro" id="IPR010998">
    <property type="entry name" value="Integrase_recombinase_N"/>
</dbReference>
<dbReference type="NCBIfam" id="NF040815">
    <property type="entry name" value="recomb_XerA_Arch"/>
    <property type="match status" value="1"/>
</dbReference>
<feature type="domain" description="Core-binding (CB)" evidence="7">
    <location>
        <begin position="102"/>
        <end position="185"/>
    </location>
</feature>
<dbReference type="EMBL" id="BQKE01000002">
    <property type="protein sequence ID" value="GJM62633.1"/>
    <property type="molecule type" value="Genomic_DNA"/>
</dbReference>
<dbReference type="Gene3D" id="1.10.443.10">
    <property type="entry name" value="Intergrase catalytic core"/>
    <property type="match status" value="1"/>
</dbReference>
<dbReference type="AlphaFoldDB" id="A0AAN4VZJ2"/>
<sequence length="382" mass="44538">MAPNPKYIRLSKLQINQGKFIRIDFPWEEGFKKLIKQLPDLKWNAQLACTYIPHTAYHIQCIFRLFKGVAWVDGKAIFRNKAERQDNYQGLQKKYKNISIAPDRKEALQAMLDRLESLRYSYHTANTYLHCFQQFLAYYRRIPINNIEKHEIEKYLLHMVRVKKMSASAQNQAINAIKFYYEHIAQLDTQFYHVQRPAKPNSLPKVISKEDIQKLILQAKNTKHRAIIACIYGGGLRVSEACNLRIKDIDSNRMVINIKGGKGMHDRTTILSQNTLACLRKYFKAYRPTTYLFEGTKKGSPYSPVSIRQFLDRYAKRANIQVKVTPHMLRHSFATHLLEDGVDLRYIQALLGHNSSKTTEIYTHVSTKNMGSFKSPLDNMQF</sequence>
<evidence type="ECO:0000313" key="9">
    <source>
        <dbReference type="Proteomes" id="UP001310022"/>
    </source>
</evidence>
<protein>
    <recommendedName>
        <fullName evidence="10">Integrase</fullName>
    </recommendedName>
</protein>
<dbReference type="InterPro" id="IPR002104">
    <property type="entry name" value="Integrase_catalytic"/>
</dbReference>
<dbReference type="GO" id="GO:0003677">
    <property type="term" value="F:DNA binding"/>
    <property type="evidence" value="ECO:0007669"/>
    <property type="project" value="UniProtKB-UniRule"/>
</dbReference>
<dbReference type="InterPro" id="IPR050090">
    <property type="entry name" value="Tyrosine_recombinase_XerCD"/>
</dbReference>
<accession>A0AAN4VZJ2</accession>
<organism evidence="8 9">
    <name type="scientific">Persicobacter diffluens</name>
    <dbReference type="NCBI Taxonomy" id="981"/>
    <lineage>
        <taxon>Bacteria</taxon>
        <taxon>Pseudomonadati</taxon>
        <taxon>Bacteroidota</taxon>
        <taxon>Cytophagia</taxon>
        <taxon>Cytophagales</taxon>
        <taxon>Persicobacteraceae</taxon>
        <taxon>Persicobacter</taxon>
    </lineage>
</organism>
<gene>
    <name evidence="8" type="ORF">PEDI_31850</name>
</gene>
<evidence type="ECO:0000256" key="3">
    <source>
        <dbReference type="ARBA" id="ARBA00023125"/>
    </source>
</evidence>
<dbReference type="InterPro" id="IPR013762">
    <property type="entry name" value="Integrase-like_cat_sf"/>
</dbReference>
<evidence type="ECO:0000256" key="1">
    <source>
        <dbReference type="ARBA" id="ARBA00008857"/>
    </source>
</evidence>
<dbReference type="Pfam" id="PF13495">
    <property type="entry name" value="Phage_int_SAM_4"/>
    <property type="match status" value="1"/>
</dbReference>
<reference evidence="8 9" key="1">
    <citation type="submission" date="2021-12" db="EMBL/GenBank/DDBJ databases">
        <title>Genome sequencing of bacteria with rrn-lacking chromosome and rrn-plasmid.</title>
        <authorList>
            <person name="Anda M."/>
            <person name="Iwasaki W."/>
        </authorList>
    </citation>
    <scope>NUCLEOTIDE SEQUENCE [LARGE SCALE GENOMIC DNA]</scope>
    <source>
        <strain evidence="8 9">NBRC 15940</strain>
    </source>
</reference>
<comment type="caution">
    <text evidence="8">The sequence shown here is derived from an EMBL/GenBank/DDBJ whole genome shotgun (WGS) entry which is preliminary data.</text>
</comment>
<evidence type="ECO:0008006" key="10">
    <source>
        <dbReference type="Google" id="ProtNLM"/>
    </source>
</evidence>
<dbReference type="InterPro" id="IPR011010">
    <property type="entry name" value="DNA_brk_join_enz"/>
</dbReference>
<evidence type="ECO:0000256" key="2">
    <source>
        <dbReference type="ARBA" id="ARBA00022908"/>
    </source>
</evidence>
<dbReference type="Gene3D" id="1.10.150.130">
    <property type="match status" value="1"/>
</dbReference>
<evidence type="ECO:0000259" key="6">
    <source>
        <dbReference type="PROSITE" id="PS51898"/>
    </source>
</evidence>
<feature type="domain" description="Tyr recombinase" evidence="6">
    <location>
        <begin position="202"/>
        <end position="375"/>
    </location>
</feature>
<keyword evidence="3 5" id="KW-0238">DNA-binding</keyword>
<dbReference type="Pfam" id="PF00589">
    <property type="entry name" value="Phage_integrase"/>
    <property type="match status" value="1"/>
</dbReference>
<evidence type="ECO:0000256" key="4">
    <source>
        <dbReference type="ARBA" id="ARBA00023172"/>
    </source>
</evidence>
<keyword evidence="9" id="KW-1185">Reference proteome</keyword>
<evidence type="ECO:0000313" key="8">
    <source>
        <dbReference type="EMBL" id="GJM62633.1"/>
    </source>
</evidence>
<keyword evidence="4" id="KW-0233">DNA recombination</keyword>